<dbReference type="Gene3D" id="1.10.287.810">
    <property type="entry name" value="Mitochondrial import inner membrane translocase subunit tim13 like domains"/>
    <property type="match status" value="1"/>
</dbReference>
<evidence type="ECO:0000256" key="6">
    <source>
        <dbReference type="ARBA" id="ARBA00023128"/>
    </source>
</evidence>
<dbReference type="InterPro" id="IPR035427">
    <property type="entry name" value="Tim10-like_dom_sf"/>
</dbReference>
<organism evidence="10 11">
    <name type="scientific">Armadillidium nasatum</name>
    <dbReference type="NCBI Taxonomy" id="96803"/>
    <lineage>
        <taxon>Eukaryota</taxon>
        <taxon>Metazoa</taxon>
        <taxon>Ecdysozoa</taxon>
        <taxon>Arthropoda</taxon>
        <taxon>Crustacea</taxon>
        <taxon>Multicrustacea</taxon>
        <taxon>Malacostraca</taxon>
        <taxon>Eumalacostraca</taxon>
        <taxon>Peracarida</taxon>
        <taxon>Isopoda</taxon>
        <taxon>Oniscidea</taxon>
        <taxon>Crinocheta</taxon>
        <taxon>Armadillidiidae</taxon>
        <taxon>Armadillidium</taxon>
    </lineage>
</organism>
<evidence type="ECO:0000259" key="9">
    <source>
        <dbReference type="Pfam" id="PF02953"/>
    </source>
</evidence>
<dbReference type="GO" id="GO:0046872">
    <property type="term" value="F:metal ion binding"/>
    <property type="evidence" value="ECO:0007669"/>
    <property type="project" value="UniProtKB-KW"/>
</dbReference>
<comment type="caution">
    <text evidence="10">The sequence shown here is derived from an EMBL/GenBank/DDBJ whole genome shotgun (WGS) entry which is preliminary data.</text>
</comment>
<dbReference type="Pfam" id="PF02953">
    <property type="entry name" value="zf-Tim10_DDP"/>
    <property type="match status" value="1"/>
</dbReference>
<dbReference type="GO" id="GO:0005743">
    <property type="term" value="C:mitochondrial inner membrane"/>
    <property type="evidence" value="ECO:0007669"/>
    <property type="project" value="UniProtKB-SubCell"/>
</dbReference>
<accession>A0A5N5T5S0</accession>
<dbReference type="Proteomes" id="UP000326759">
    <property type="component" value="Unassembled WGS sequence"/>
</dbReference>
<dbReference type="InterPro" id="IPR050673">
    <property type="entry name" value="Mito_inner_translocase_sub"/>
</dbReference>
<keyword evidence="8" id="KW-0143">Chaperone</keyword>
<keyword evidence="8" id="KW-0472">Membrane</keyword>
<dbReference type="OrthoDB" id="1551503at2759"/>
<evidence type="ECO:0000313" key="10">
    <source>
        <dbReference type="EMBL" id="KAB7500300.1"/>
    </source>
</evidence>
<keyword evidence="8" id="KW-0999">Mitochondrion inner membrane</keyword>
<dbReference type="InterPro" id="IPR004217">
    <property type="entry name" value="Tim10-like"/>
</dbReference>
<comment type="similarity">
    <text evidence="8">Belongs to the small Tim family.</text>
</comment>
<comment type="function">
    <text evidence="8">Mitochondrial intermembrane chaperone that participates in the import and insertion of some multi-pass transmembrane proteins into the mitochondrial inner membrane. Also required for the transfer of beta-barrel precursors from the TOM complex to the sorting and assembly machinery (SAM complex) of the outer membrane. Acts as a chaperone-like protein that protects the hydrophobic precursors from aggregation and guide them through the mitochondrial intermembrane space.</text>
</comment>
<keyword evidence="7 8" id="KW-1015">Disulfide bond</keyword>
<sequence>MDINSNIQQMREFILLYNRITETCSNLCTTNMHKRELGSEELNCVRRCTEKHINVNHKVMAVYAELQPMYIQRRMDEMMGKH</sequence>
<dbReference type="EMBL" id="SEYY01014425">
    <property type="protein sequence ID" value="KAB7500300.1"/>
    <property type="molecule type" value="Genomic_DNA"/>
</dbReference>
<evidence type="ECO:0000256" key="1">
    <source>
        <dbReference type="ARBA" id="ARBA00022448"/>
    </source>
</evidence>
<dbReference type="AlphaFoldDB" id="A0A5N5T5S0"/>
<protein>
    <recommendedName>
        <fullName evidence="8">Mitochondrial import inner membrane translocase subunit</fullName>
    </recommendedName>
</protein>
<keyword evidence="1 8" id="KW-0813">Transport</keyword>
<feature type="domain" description="Tim10-like" evidence="9">
    <location>
        <begin position="5"/>
        <end position="64"/>
    </location>
</feature>
<keyword evidence="2" id="KW-0479">Metal-binding</keyword>
<name>A0A5N5T5S0_9CRUS</name>
<keyword evidence="3" id="KW-0862">Zinc</keyword>
<dbReference type="SUPFAM" id="SSF144122">
    <property type="entry name" value="Tim10-like"/>
    <property type="match status" value="1"/>
</dbReference>
<proteinExistence type="inferred from homology"/>
<dbReference type="GO" id="GO:0015031">
    <property type="term" value="P:protein transport"/>
    <property type="evidence" value="ECO:0007669"/>
    <property type="project" value="UniProtKB-KW"/>
</dbReference>
<evidence type="ECO:0000256" key="4">
    <source>
        <dbReference type="ARBA" id="ARBA00022927"/>
    </source>
</evidence>
<keyword evidence="11" id="KW-1185">Reference proteome</keyword>
<evidence type="ECO:0000256" key="2">
    <source>
        <dbReference type="ARBA" id="ARBA00022723"/>
    </source>
</evidence>
<evidence type="ECO:0000256" key="8">
    <source>
        <dbReference type="RuleBase" id="RU367043"/>
    </source>
</evidence>
<gene>
    <name evidence="10" type="primary">TIMM10B</name>
    <name evidence="10" type="ORF">Anas_03831</name>
</gene>
<evidence type="ECO:0000256" key="7">
    <source>
        <dbReference type="ARBA" id="ARBA00023157"/>
    </source>
</evidence>
<keyword evidence="6 8" id="KW-0496">Mitochondrion</keyword>
<evidence type="ECO:0000313" key="11">
    <source>
        <dbReference type="Proteomes" id="UP000326759"/>
    </source>
</evidence>
<evidence type="ECO:0000256" key="3">
    <source>
        <dbReference type="ARBA" id="ARBA00022833"/>
    </source>
</evidence>
<keyword evidence="5 8" id="KW-0811">Translocation</keyword>
<comment type="domain">
    <text evidence="8">The twin CX3C motif contains 4 conserved Cys residues that form 2 disulfide bonds in the mitochondrial intermembrane space.</text>
</comment>
<keyword evidence="4 8" id="KW-0653">Protein transport</keyword>
<evidence type="ECO:0000256" key="5">
    <source>
        <dbReference type="ARBA" id="ARBA00023010"/>
    </source>
</evidence>
<comment type="subcellular location">
    <subcellularLocation>
        <location evidence="8">Mitochondrion inner membrane</location>
        <topology evidence="8">Peripheral membrane protein</topology>
        <orientation evidence="8">Intermembrane side</orientation>
    </subcellularLocation>
</comment>
<comment type="subunit">
    <text evidence="8">Heterohexamer.</text>
</comment>
<dbReference type="PANTHER" id="PTHR13172">
    <property type="entry name" value="MITOCHONDRIAL IMPORT INNER MEMBRANE TRANSLOCASE SUBUNIT TIM9B"/>
    <property type="match status" value="1"/>
</dbReference>
<reference evidence="10 11" key="1">
    <citation type="journal article" date="2019" name="PLoS Biol.">
        <title>Sex chromosomes control vertical transmission of feminizing Wolbachia symbionts in an isopod.</title>
        <authorList>
            <person name="Becking T."/>
            <person name="Chebbi M.A."/>
            <person name="Giraud I."/>
            <person name="Moumen B."/>
            <person name="Laverre T."/>
            <person name="Caubet Y."/>
            <person name="Peccoud J."/>
            <person name="Gilbert C."/>
            <person name="Cordaux R."/>
        </authorList>
    </citation>
    <scope>NUCLEOTIDE SEQUENCE [LARGE SCALE GENOMIC DNA]</scope>
    <source>
        <strain evidence="10">ANa2</strain>
        <tissue evidence="10">Whole body excluding digestive tract and cuticle</tissue>
    </source>
</reference>